<feature type="region of interest" description="Disordered" evidence="11">
    <location>
        <begin position="4973"/>
        <end position="4993"/>
    </location>
</feature>
<proteinExistence type="inferred from homology"/>
<keyword evidence="10" id="KW-0998">Cell outer membrane</keyword>
<dbReference type="EMBL" id="JBHLWB010000001">
    <property type="protein sequence ID" value="MFC0308512.1"/>
    <property type="molecule type" value="Genomic_DNA"/>
</dbReference>
<dbReference type="InterPro" id="IPR045584">
    <property type="entry name" value="Pilin-like"/>
</dbReference>
<dbReference type="Proteomes" id="UP001589767">
    <property type="component" value="Unassembled WGS sequence"/>
</dbReference>
<name>A0ABV6GYS5_9PAST</name>
<comment type="caution">
    <text evidence="16">The sequence shown here is derived from an EMBL/GenBank/DDBJ whole genome shotgun (WGS) entry which is preliminary data.</text>
</comment>
<dbReference type="Gene3D" id="6.10.250.2040">
    <property type="match status" value="2"/>
</dbReference>
<evidence type="ECO:0000259" key="13">
    <source>
        <dbReference type="Pfam" id="PF05658"/>
    </source>
</evidence>
<keyword evidence="5" id="KW-1134">Transmembrane beta strand</keyword>
<evidence type="ECO:0000256" key="6">
    <source>
        <dbReference type="ARBA" id="ARBA00022692"/>
    </source>
</evidence>
<dbReference type="PANTHER" id="PTHR24637">
    <property type="entry name" value="COLLAGEN"/>
    <property type="match status" value="1"/>
</dbReference>
<feature type="domain" description="Trimeric autotransporter adhesin YadA-like stalk" evidence="14">
    <location>
        <begin position="1063"/>
        <end position="1091"/>
    </location>
</feature>
<evidence type="ECO:0000256" key="4">
    <source>
        <dbReference type="ARBA" id="ARBA00022448"/>
    </source>
</evidence>
<feature type="compositionally biased region" description="Polar residues" evidence="11">
    <location>
        <begin position="4982"/>
        <end position="4991"/>
    </location>
</feature>
<keyword evidence="6" id="KW-0812">Transmembrane</keyword>
<dbReference type="SUPFAM" id="SSF54523">
    <property type="entry name" value="Pili subunits"/>
    <property type="match status" value="1"/>
</dbReference>
<evidence type="ECO:0000256" key="11">
    <source>
        <dbReference type="SAM" id="MobiDB-lite"/>
    </source>
</evidence>
<dbReference type="RefSeq" id="WP_382368622.1">
    <property type="nucleotide sequence ID" value="NZ_JBHLWB010000001.1"/>
</dbReference>
<evidence type="ECO:0000256" key="5">
    <source>
        <dbReference type="ARBA" id="ARBA00022452"/>
    </source>
</evidence>
<accession>A0ABV6GYS5</accession>
<feature type="domain" description="Trimeric autotransporter adhesin YadA-like head" evidence="13">
    <location>
        <begin position="1610"/>
        <end position="1634"/>
    </location>
</feature>
<feature type="domain" description="Trimeric autotransporter adhesin YadA-like head" evidence="13">
    <location>
        <begin position="1482"/>
        <end position="1506"/>
    </location>
</feature>
<dbReference type="Pfam" id="PF05658">
    <property type="entry name" value="YadA_head"/>
    <property type="match status" value="9"/>
</dbReference>
<dbReference type="Gene3D" id="3.30.1300.30">
    <property type="entry name" value="GSPII I/J protein-like"/>
    <property type="match status" value="1"/>
</dbReference>
<feature type="compositionally biased region" description="Polar residues" evidence="11">
    <location>
        <begin position="3083"/>
        <end position="3092"/>
    </location>
</feature>
<evidence type="ECO:0000256" key="1">
    <source>
        <dbReference type="ARBA" id="ARBA00004241"/>
    </source>
</evidence>
<gene>
    <name evidence="16" type="ORF">ACFFHK_02170</name>
</gene>
<feature type="domain" description="Trimeric autotransporter adhesin YadA-like C-terminal membrane anchor" evidence="12">
    <location>
        <begin position="5626"/>
        <end position="5686"/>
    </location>
</feature>
<dbReference type="InterPro" id="IPR011049">
    <property type="entry name" value="Serralysin-like_metalloprot_C"/>
</dbReference>
<sequence>MNHIFRVIFDKTRNEFVAVSELTKSHGKEKAEQLGQAGEVSAKGKGFLFSAISAAVLFTLGLLGSPNLAFADNVATRYGTIAPWNNASKSGANSVSLNIEEGKNDDILAGTGDGSVSIGYASLADGNNSVAIGKAATTTWQDGQTVVGSNSKGKGQQATVVGERSAASSQSTALGSNVFAQGESSIAIGSDDLIGSSDYNTSAYADKLPTATISQLYSKLWTDNFYYKNKGEFDTFYNQTVNGKDYRVFSPTYAAKRGAIAIGSRTVAGGEVSTALGSLSFALADKSTAVGIRAFVADDAIGGTAMGEQSRVFAAQSVAIGNLTESTSQGSMAYGYKARAVGARSIAIGSEVAANAAFNTNKTRVLVGKYAALALETNDANYATKLAELNAEYDSVLQNGLPLNETGNAYLTIGSTDIKKTQQQISDDQVENNAIAIGSRTFAVKHNSLAIGYSALADAKNSFAIGSYSYVNSAANNTIVLGVSAYGNGSDSFISGTRAYTNSHNTVAIGTKSRILGDAGFSVAMGTNSFIGEGSRGSVAIGNNSAINNNSSLSVVIGAGAKIESAATIESALALGQGARVIAKSANLTDVTNVANAGNVHADYRGNRAMAIGQGATAWLNNSIALGVGSRTDYTAAELLKEPWKAKGAIAILTSVNTGVVSVGGKGQERRIVNVASGYRDTDAVNVAQLKTIEERFNAQIADISSEGGVQYLSINENATSEAGKLASSLVLFDNYERYVKLKEQLLYIKARQKFGKENFDRQALQDLENKINALNTDAGGNKYLNTADQLKAQEAEINRTAASGGAEMSEADQTNLDSFLAAIERASTADNTDAKKGRLGTVPSKTDTNYENDGAKGDDSIAFGWKAATLETTGTANNQLGGKRAIAIGFEAKANYVNTIALGTQTSASSWNSIAIGAYSVADGKEQGNAIVLGVNSIANNSKAIVIGSDNNQPPANGSFTAGSLSIILGNSNKVSGNNSGAFGNGNTISSANTFVIGNGVDVNKDGAVILGNGSGVVTNERSQATGTAYSSVIVDGTTFGNFSGANPPSIVSIGSNDTARRLQGVASGLISENSTDAINGSQLYSVIKNGAYTLAAETGADSTTSGKAPLGSTVTYKSDSWGRANTDGRYENINLQTYYKKNGNNTEILFGIKQNPLFGSLALGTTTMTAGTRDPNTNNNITLTPDANATTLTFAKSNSTNSTIKLTGLTDAALNSTSTDAVTGKQLNALQKNTITLTGNTGTTNGKTIDSNPSFAIKGSGAIKTVAATDSSLTISIDNDTLDDTFAKNDLSTINNSGKNAITALITAAGNDYLTVTTTGGTNGQAKNFTITPKVATTIANEATATQSGNLNKLASAQAVRDAIVGAKPTVTIANTDTSGILSLSGTKSNDLTGNTFSLSINKDKLIESLKTSVDPSGNDGFTLIDGTNVPTKTSNLTAYNKWREALGIGDGVNWYNVNTQKPAEDQLSGSNYDKANSGATGANSVAAGPYANAKGESSIAMGYQVVANDKNTIAIGSQITAIAASSSKGNEILIGNKAGGTGTDAKIGYSAIAIGANTIASGSGATTVGISAKATGTYATALGARSTAKSAETIAIGGGVAGDNDTNGTEAIAIGKGATASGNQSLVVGSGTVSATSSGAFGTRNTVSAPRATAVGKGNTIEGTAQDTVVLGNDITASKPSSVYLGRASAFVGTTASKGDTTGYTSQTVGSLNFANFAGGTSLFGIVTIGSDDSTRRLQGVAPGLISATSTDAINGSQLFATNTVLNTLAGSIQTALGTAATLNTDGSYTITDLGGTGKTNVHEAIAAVKADAAKHSEVQGTADQINVTSSDATDGHKIYTVALDSKIVDKLDKASTGSLRFKGDNNDVIRRAVNSETPVTIYGTSTTENAQDGFTKNNIKVFGGKNGLFIQLAKNITDLENITSTGITTNTLKLGTATNAPTLTADNGNIKVSDGAKITNLTNGTADSDAATFAQVKNKADKTYVDDELAKKADATALTGKADTGLSNLTDAGKGVVRDLAKESVKVIAGTNTTVTEGTENDGKTKTYAVNISNDTIKTAAGTTNLATDYAKADASNITGDNATKWKTALGVSNLDLSYKSSTETGNSKKTTLSTGLVFTPTDNLSITTGDNGVVNFDLAQTVKDKLGLINTTDGVAKGNQTIKLDGNTNSTETQELSKSGGLSFGIKGDGTDITTTGANSDITITLNKDTTVTANGTKAVTSGAVHTAIEAAKSEIGNKILTFTTENNGTVSKKLGESLAIEGQSNYLTTKVDNGKIKIELTETAKNKLDNVNGSTASADKKITISGDSGTTTDQTLGQTEDIVFGVKQGDASIETSVNGKDVKVKVADGGIDSTKLASNAVTTEKIQDGAVTGAKIADGTITVSDLADNAVETGKIKDGAVTETKLAEDLKTKINNANGLTDNTIQLGSDSGNTDTKTLSTEAIKFDIKGDDGLTTAATGTTVTVKLDEATKKKIDGLSEDSKLSYAANSDAAKKTSLTDGLKFTNGTNTKAVVEDGGVVKFNLSDTLAGITSIAGADNKAKLTFGDNLELNSKKITGVANGTENNDAVNFSQLSALANKLGVTDNSTYTPVNSGGTGTGTGTNTTTPTTVKDAIDQLTTAVNKGLIFSADSGTATTRQLGETLNIAGAAGTDNSKYINTKVEEGKITIDLSDTVKSKLANISAEEGATAAKASQKIKLTAGDNKSTTAQTLGQENDIDFGVVNDGNTIVTTADGNKIKIKVADGGIGEDQLADNAVTTAKINDGAVTEAKLGEDLKAKINNASTTAASLAANTIKLTGDNNSLTDTQRLDKENGLSFAITGANGDITTNASGAGVTLTLNKATGITENETKVASAGTVFSAIKNAKTKVTAKASEENKTNLITVETTTGEGIAADNVTVSLTKETLVTNLNDTFAKRDGSNLADTDVAKFKEKLGLNNVSNSNTIKYTANGATDKKSVTFENGFNFSDGTNTTATVDDAGVVKFNLKDQLTGISSISKGTGDNAVTITLTEKNGTTPASVGFGGAKLTGVAKGTSDTDAVNYSQLSALANSLGATTGNDGTITGPTFTTPIKGSTDDNTTASNPTSAKDAIDDLIAAVNKGIKFGADLEDPTTKYLGDTLTVKSGNITDNGKTYVSTNLKTKVDNNNIIVGFSENPEFKDLTLKDGTSGVKLTPSDGKLTLSKAPAATGDNADNKVVLEGLKDGTTADSAVTKGTIDKLKETIGLPKDGTNGINGVDGRDGTNGEVTNHYGIPKNGTDGATGPAGRDGLNGTTFANKVQGLRDGVAGTVVYTDESGNRVLAENGKYYTTATVDGKKKANDGLWYDADKVNADGTLNDTNAIGSTLATLAGADATKVLTNDKVILSTVNPDGRTNEPVRLANLASVLGAPTETTDNGTVTVTKTADAQAKIEKLIAGQNQDGANLNLSRAVTAQDLQTLAIAGIKFNADSGGERTLALGKTVTFKGHSTGSADTNNLKKYIETSTEDGVVNIKLSDEVKTKLDGISGDGKLVYKANSQTDTPAKKVSLSDGLDFTNGTNTTAAVEENGVVKFSLNDTLTGIDSISSKATNGQTAAKISLTPSNGTADSTPTVSVNDAKLTGLANGSIAKGSKDAVTGDQLNALVEKVGTGAINGVDGRDGANGTTAKDYGIPNNGTNGLAGPAGKDGLNGTTMANKVQGLRDGVAGTVVYTDEDGNRVLAENGKYYTTATVDGKKKANDGLWYDATQVNEDGTVQNGATGKTLAQLANNDTTKVLANDKVILSSVNPDGTTTAPVTLGNLASLLGGASAATTGDDAKTKEQVAQEKIATLLGKDATTDANYLKRVVTGADLQTLALAGLDFVGNDGAIVHRNLGTKLAIVGKLNENSNAGATVTESDYSSDNLATFTDAANNLVRIAMLKAPKFEEVTLSKDGNGVKLTPTEEGLTLSKDPAATDTNADNRVVLKGLKDGDTPDSAVTKAGLEKLKDELGVNPANGIDGRQGTGTNTSTTIVQRGVPGKKGDTGDTGNTGATGAVGPAGLDGQNGTTLANKVQSLRDGVAGAMVYTDESGNRLLAENGTYYKTELVGDKVKANDGLWYDAADVNEDGSVKAGKTGQTLAQLATGNNADKVVNSKDVILSSVNPDGSTTAPVTIANLKDNLTVTPTDAEITTKVEAIRAENNAENNGKTEEELKALAKQQLVDEKVQAAVGGLLTKDSGLDRAVTLKDLQTVAKAGLTFVGNDEVKVHRSLSETLTIKGEGVAKDASTGFASASGNINVKGNADTLEIQLAKDLGNITSIGNGTGDQAAKFTFTAGTPESTENGVTTPETAPTISANNAKLTGLAKGDVAAGSTDAVTGDQLNSLVQDIGTSGANGIDGKNGKDGKTVVGQRGVPGANGENGTALVGPAGKDGQNGTTLANKVQSLRDGIAGTMVYTDESGNRLLAENGKYYKTELVGDKVKANDGLWYNATDVNEDGSPKAGKTGQTLDELAHANNNEHADKIVANDKVILSTVNPDGATTTPVKVANLASALGNLTGADDAAKRTDAETKVKTLLGKTAPADSNYLSRAATAADLQVLAKAGLSFTGNNTDQSVHRDLGTTLTIKGDGTPAGDFASAKNNINVKVDNDQLIIELAKRLENLEQATFTKAATAANGDTPAQPAVTTTVSGDGVRITPKNAEGTADDTAKQVSLTDKGLDNGGNRIQNVGAPEENTDATTKKYVDDATAKATTTVTGSGAAVVTTTVDDTTKATTYNVHVDKTTAYVDENGNVLTKVGDTYYNAGDKVYIAGKDGEEGKWYNKDDVVDGKPKENATALANGDIPTEATPAGATFVDQNGNANPIVVNNVKSVIDPNNGTATTDGGTTAPLTGKAFTDALNTAAGEKPNAAVNVSDLKAVNDIANKGWVIKTEAAGGAVENTGYTDGETINPDNNTLTFAAGEHIKLTQEAGKITIATDNTKIVNEVIAEGGLPIRYVNEAGETVYRTGEKDGKPVFNTKQDGSGTNVEPEDVKTALASPAGENGAPANLTNVKSGLGLTGKANNTAPTANANTPDDTVEKAAARALNNPEAISAETARTVIAGTDHDGKDGEDGKNGGLLTKSGAALNNAATVGDLQAVAQAGLNFAGNTGEVHSPLGTKVTIQGEGTVAGNTAADNITVAADKDTNTLTVKLAEDLRNLKSAIFEAADGNDADTDPDSIVRIDGNGLAFVEKDDDGNYTEITTAPTITKEGIDAKDTEIKGVKSAVELKDKADGSKETYLEALKETATAEVGTDSRNKADRAVNVADLNSAVEGLTDKGFGLTSDGTTGDAPTVKLGDTVKVEHGRNTKVSAVEKDENNNIISYHIDVDGIPMAYVNAAGDVLANIGGKFYVVNKDGTINLTNKVMKDGQEVEADTKIAGVKLVNPQGDQSKGGDAQKLGNVADGALTAGSNEAVNGGQIADILGADVTKEEVEENGQKVTKTKVTNKNPNITKGIGNTGETTITEAIAASRSTVTVQKDEKNLTVTEEKAADKSTTYKVGLSRTPNFDKVELVTNADEDGNTHKVALSASRDQLGNVLNVGTPEVVDPATGQTTTPANLTRIAGVANGQLDTDAANMGQLREVGRTLETKIITLDKKVNKMNNELRAGIAGAIATANLPQAAVAGSGMVSVAAGTYGGQNAVAVGLSKVSDNGKVVLKFSSSSDSQGKVGVGAGVGFYFK</sequence>
<feature type="domain" description="Trimeric autotransporter adhesin YadA-like head" evidence="13">
    <location>
        <begin position="606"/>
        <end position="630"/>
    </location>
</feature>
<feature type="domain" description="Trimeric autotransporter adhesin YadA-like stalk" evidence="14">
    <location>
        <begin position="671"/>
        <end position="705"/>
    </location>
</feature>
<feature type="domain" description="Trimeric autotransporter adhesin YadA-like stalk" evidence="14">
    <location>
        <begin position="3033"/>
        <end position="3069"/>
    </location>
</feature>
<dbReference type="InterPro" id="IPR008640">
    <property type="entry name" value="Adhesin_Head_dom"/>
</dbReference>
<feature type="domain" description="Trimeric autotransporter adhesin YadA-like stalk" evidence="14">
    <location>
        <begin position="1207"/>
        <end position="1250"/>
    </location>
</feature>
<comment type="similarity">
    <text evidence="3">Belongs to the autotransporter-2 (AT-2) (TC 1.B.40) family.</text>
</comment>
<protein>
    <submittedName>
        <fullName evidence="16">YadA-like family protein</fullName>
    </submittedName>
</protein>
<feature type="domain" description="Trimeric autotransporter adhesin YadA-like stalk" evidence="14">
    <location>
        <begin position="5568"/>
        <end position="5608"/>
    </location>
</feature>
<dbReference type="InterPro" id="IPR024973">
    <property type="entry name" value="ESPR"/>
</dbReference>
<feature type="domain" description="Trimeric autotransporter adhesin YadA-like head" evidence="13">
    <location>
        <begin position="883"/>
        <end position="906"/>
    </location>
</feature>
<dbReference type="Pfam" id="PF13018">
    <property type="entry name" value="ESPR"/>
    <property type="match status" value="1"/>
</dbReference>
<evidence type="ECO:0000313" key="17">
    <source>
        <dbReference type="Proteomes" id="UP001589767"/>
    </source>
</evidence>
<evidence type="ECO:0000259" key="15">
    <source>
        <dbReference type="Pfam" id="PF13018"/>
    </source>
</evidence>
<feature type="domain" description="Trimeric autotransporter adhesin YadA-like head" evidence="13">
    <location>
        <begin position="445"/>
        <end position="469"/>
    </location>
</feature>
<reference evidence="16 17" key="1">
    <citation type="submission" date="2024-09" db="EMBL/GenBank/DDBJ databases">
        <authorList>
            <person name="Sun Q."/>
            <person name="Mori K."/>
        </authorList>
    </citation>
    <scope>NUCLEOTIDE SEQUENCE [LARGE SCALE GENOMIC DNA]</scope>
    <source>
        <strain evidence="16 17">CCM 7539</strain>
    </source>
</reference>
<feature type="domain" description="Trimeric autotransporter adhesin YadA-like stalk" evidence="14">
    <location>
        <begin position="4325"/>
        <end position="4368"/>
    </location>
</feature>
<feature type="compositionally biased region" description="Low complexity" evidence="11">
    <location>
        <begin position="4011"/>
        <end position="4024"/>
    </location>
</feature>
<dbReference type="InterPro" id="IPR005594">
    <property type="entry name" value="YadA_C"/>
</dbReference>
<dbReference type="InterPro" id="IPR008635">
    <property type="entry name" value="Coiled_stalk_dom"/>
</dbReference>
<keyword evidence="8" id="KW-0653">Protein transport</keyword>
<feature type="region of interest" description="Disordered" evidence="11">
    <location>
        <begin position="4640"/>
        <end position="4702"/>
    </location>
</feature>
<keyword evidence="4" id="KW-0813">Transport</keyword>
<feature type="domain" description="Trimeric autotransporter adhesin YadA-like head" evidence="13">
    <location>
        <begin position="111"/>
        <end position="134"/>
    </location>
</feature>
<comment type="subcellular location">
    <subcellularLocation>
        <location evidence="2">Cell outer membrane</location>
    </subcellularLocation>
    <subcellularLocation>
        <location evidence="1">Cell surface</location>
    </subcellularLocation>
</comment>
<dbReference type="Gene3D" id="2.150.10.10">
    <property type="entry name" value="Serralysin-like metalloprotease, C-terminal"/>
    <property type="match status" value="8"/>
</dbReference>
<evidence type="ECO:0000259" key="14">
    <source>
        <dbReference type="Pfam" id="PF05662"/>
    </source>
</evidence>
<dbReference type="CDD" id="cd12820">
    <property type="entry name" value="LbR_YadA-like"/>
    <property type="match status" value="2"/>
</dbReference>
<feature type="region of interest" description="Disordered" evidence="11">
    <location>
        <begin position="4359"/>
        <end position="4402"/>
    </location>
</feature>
<evidence type="ECO:0000256" key="10">
    <source>
        <dbReference type="ARBA" id="ARBA00023237"/>
    </source>
</evidence>
<keyword evidence="9" id="KW-0472">Membrane</keyword>
<dbReference type="Gene3D" id="1.20.5.170">
    <property type="match status" value="1"/>
</dbReference>
<dbReference type="SUPFAM" id="SSF101967">
    <property type="entry name" value="Adhesin YadA, collagen-binding domain"/>
    <property type="match status" value="8"/>
</dbReference>
<dbReference type="Pfam" id="PF03895">
    <property type="entry name" value="YadA_anchor"/>
    <property type="match status" value="1"/>
</dbReference>
<feature type="domain" description="Trimeric autotransporter adhesin YadA-like head" evidence="13">
    <location>
        <begin position="327"/>
        <end position="350"/>
    </location>
</feature>
<evidence type="ECO:0000259" key="12">
    <source>
        <dbReference type="Pfam" id="PF03895"/>
    </source>
</evidence>
<feature type="domain" description="ESPR" evidence="15">
    <location>
        <begin position="1"/>
        <end position="44"/>
    </location>
</feature>
<feature type="domain" description="Trimeric autotransporter adhesin YadA-like stalk" evidence="14">
    <location>
        <begin position="2561"/>
        <end position="2600"/>
    </location>
</feature>
<feature type="domain" description="Trimeric autotransporter adhesin YadA-like head" evidence="13">
    <location>
        <begin position="301"/>
        <end position="322"/>
    </location>
</feature>
<feature type="region of interest" description="Disordered" evidence="11">
    <location>
        <begin position="3977"/>
        <end position="4028"/>
    </location>
</feature>
<evidence type="ECO:0000256" key="9">
    <source>
        <dbReference type="ARBA" id="ARBA00023136"/>
    </source>
</evidence>
<feature type="compositionally biased region" description="Polar residues" evidence="11">
    <location>
        <begin position="3989"/>
        <end position="3998"/>
    </location>
</feature>
<feature type="compositionally biased region" description="Low complexity" evidence="11">
    <location>
        <begin position="3068"/>
        <end position="3078"/>
    </location>
</feature>
<feature type="domain" description="Trimeric autotransporter adhesin YadA-like stalk" evidence="14">
    <location>
        <begin position="1740"/>
        <end position="1780"/>
    </location>
</feature>
<dbReference type="Pfam" id="PF05662">
    <property type="entry name" value="YadA_stalk"/>
    <property type="match status" value="9"/>
</dbReference>
<evidence type="ECO:0000256" key="2">
    <source>
        <dbReference type="ARBA" id="ARBA00004442"/>
    </source>
</evidence>
<keyword evidence="7" id="KW-0732">Signal</keyword>
<dbReference type="PANTHER" id="PTHR24637:SF421">
    <property type="entry name" value="CUTICLE COLLAGEN DPY-2"/>
    <property type="match status" value="1"/>
</dbReference>
<feature type="region of interest" description="Disordered" evidence="11">
    <location>
        <begin position="2595"/>
        <end position="2614"/>
    </location>
</feature>
<feature type="domain" description="Trimeric autotransporter adhesin YadA-like head" evidence="13">
    <location>
        <begin position="1577"/>
        <end position="1602"/>
    </location>
</feature>
<evidence type="ECO:0000313" key="16">
    <source>
        <dbReference type="EMBL" id="MFC0308512.1"/>
    </source>
</evidence>
<evidence type="ECO:0000256" key="3">
    <source>
        <dbReference type="ARBA" id="ARBA00005848"/>
    </source>
</evidence>
<keyword evidence="17" id="KW-1185">Reference proteome</keyword>
<evidence type="ECO:0000256" key="7">
    <source>
        <dbReference type="ARBA" id="ARBA00022729"/>
    </source>
</evidence>
<feature type="region of interest" description="Disordered" evidence="11">
    <location>
        <begin position="833"/>
        <end position="854"/>
    </location>
</feature>
<organism evidence="16 17">
    <name type="scientific">Gallibacterium trehalosifermentans</name>
    <dbReference type="NCBI Taxonomy" id="516935"/>
    <lineage>
        <taxon>Bacteria</taxon>
        <taxon>Pseudomonadati</taxon>
        <taxon>Pseudomonadota</taxon>
        <taxon>Gammaproteobacteria</taxon>
        <taxon>Pasteurellales</taxon>
        <taxon>Pasteurellaceae</taxon>
        <taxon>Gallibacterium</taxon>
    </lineage>
</organism>
<feature type="region of interest" description="Disordered" evidence="11">
    <location>
        <begin position="3068"/>
        <end position="3092"/>
    </location>
</feature>
<feature type="domain" description="Trimeric autotransporter adhesin YadA-like stalk" evidence="14">
    <location>
        <begin position="3604"/>
        <end position="3648"/>
    </location>
</feature>
<evidence type="ECO:0000256" key="8">
    <source>
        <dbReference type="ARBA" id="ARBA00022927"/>
    </source>
</evidence>